<protein>
    <submittedName>
        <fullName evidence="10">Uncharacterized protein</fullName>
    </submittedName>
</protein>
<dbReference type="Gene3D" id="1.10.8.430">
    <property type="entry name" value="Helical domain of apoptotic protease-activating factors"/>
    <property type="match status" value="1"/>
</dbReference>
<evidence type="ECO:0000256" key="1">
    <source>
        <dbReference type="ARBA" id="ARBA00008894"/>
    </source>
</evidence>
<dbReference type="PRINTS" id="PR00364">
    <property type="entry name" value="DISEASERSIST"/>
</dbReference>
<dbReference type="Pfam" id="PF23559">
    <property type="entry name" value="WHD_DRP"/>
    <property type="match status" value="1"/>
</dbReference>
<evidence type="ECO:0000256" key="6">
    <source>
        <dbReference type="ARBA" id="ARBA00022840"/>
    </source>
</evidence>
<name>A0A5C7IIU7_9ROSI</name>
<dbReference type="PANTHER" id="PTHR33463">
    <property type="entry name" value="NB-ARC DOMAIN-CONTAINING PROTEIN-RELATED"/>
    <property type="match status" value="1"/>
</dbReference>
<accession>A0A5C7IIU7</accession>
<dbReference type="SUPFAM" id="SSF52058">
    <property type="entry name" value="L domain-like"/>
    <property type="match status" value="1"/>
</dbReference>
<dbReference type="InterPro" id="IPR050905">
    <property type="entry name" value="Plant_NBS-LRR"/>
</dbReference>
<reference evidence="11" key="1">
    <citation type="journal article" date="2019" name="Gigascience">
        <title>De novo genome assembly of the endangered Acer yangbiense, a plant species with extremely small populations endemic to Yunnan Province, China.</title>
        <authorList>
            <person name="Yang J."/>
            <person name="Wariss H.M."/>
            <person name="Tao L."/>
            <person name="Zhang R."/>
            <person name="Yun Q."/>
            <person name="Hollingsworth P."/>
            <person name="Dao Z."/>
            <person name="Luo G."/>
            <person name="Guo H."/>
            <person name="Ma Y."/>
            <person name="Sun W."/>
        </authorList>
    </citation>
    <scope>NUCLEOTIDE SEQUENCE [LARGE SCALE GENOMIC DNA]</scope>
    <source>
        <strain evidence="11">cv. Malutang</strain>
    </source>
</reference>
<keyword evidence="11" id="KW-1185">Reference proteome</keyword>
<dbReference type="EMBL" id="VAHF01000002">
    <property type="protein sequence ID" value="TXG69200.1"/>
    <property type="molecule type" value="Genomic_DNA"/>
</dbReference>
<dbReference type="InterPro" id="IPR058922">
    <property type="entry name" value="WHD_DRP"/>
</dbReference>
<dbReference type="FunFam" id="3.40.50.300:FF:001091">
    <property type="entry name" value="Probable disease resistance protein At1g61300"/>
    <property type="match status" value="1"/>
</dbReference>
<evidence type="ECO:0000256" key="7">
    <source>
        <dbReference type="SAM" id="Coils"/>
    </source>
</evidence>
<dbReference type="GO" id="GO:0006952">
    <property type="term" value="P:defense response"/>
    <property type="evidence" value="ECO:0007669"/>
    <property type="project" value="UniProtKB-KW"/>
</dbReference>
<keyword evidence="3" id="KW-0677">Repeat</keyword>
<comment type="caution">
    <text evidence="10">The sequence shown here is derived from an EMBL/GenBank/DDBJ whole genome shotgun (WGS) entry which is preliminary data.</text>
</comment>
<dbReference type="InterPro" id="IPR002182">
    <property type="entry name" value="NB-ARC"/>
</dbReference>
<proteinExistence type="inferred from homology"/>
<dbReference type="Pfam" id="PF13855">
    <property type="entry name" value="LRR_8"/>
    <property type="match status" value="1"/>
</dbReference>
<evidence type="ECO:0000259" key="9">
    <source>
        <dbReference type="Pfam" id="PF23559"/>
    </source>
</evidence>
<evidence type="ECO:0000256" key="5">
    <source>
        <dbReference type="ARBA" id="ARBA00022821"/>
    </source>
</evidence>
<keyword evidence="2" id="KW-0433">Leucine-rich repeat</keyword>
<keyword evidence="4" id="KW-0547">Nucleotide-binding</keyword>
<evidence type="ECO:0000256" key="3">
    <source>
        <dbReference type="ARBA" id="ARBA00022737"/>
    </source>
</evidence>
<keyword evidence="7" id="KW-0175">Coiled coil</keyword>
<feature type="coiled-coil region" evidence="7">
    <location>
        <begin position="29"/>
        <end position="63"/>
    </location>
</feature>
<comment type="similarity">
    <text evidence="1">Belongs to the disease resistance NB-LRR family.</text>
</comment>
<sequence length="900" mass="101863">MGNVCSISVPCDAITSRCLDCTARKATYISQLEDNVVALQTAMQNLIEARNDVMRRVTVAEQQQMIRLNQVQLWLSRVQQMETTVGDLIINDSSQETDKLCFGGFCSKDCKSSYKFGKKVSKMIKDVTTLMAEGANFQEVAERVPEAAVDELPHEPMLVGLESTLDTVWRCLAQEDQVGIIGLYGMGGVGKTTLLTQINNKFVDTPNDFDIVIWVVVSKDLQLEKIQENIAQRIGLCNESWKNKSLQEKAGDIFKILSKKKFVLLLDDIWERVDLTKIGVPLATPKNIASKVVFTTRFVDICGLMESNRKFKVKCLTDGEAWKLFQNKVGEETLNSHPDILELAKSVAQECGGLPLALITIGRAMAYKKTPEEWNYAIQVLKRSASDFPGMGKEVYPLLKFSYDSLSDDRIRSCLLYCSLFSEDHYILESCLIDCWIGEGIFDENDYNQVQNKGYYIIGVLLHACLLEEGGGSNYVKMHDVIRDMALWITCEIEKENVLIQAGAGLTEAPKIGKWVGVTRVSLMDNEIEDLLEFSTCSHLTTLFLQSNSLRTINSYFFQFMPSLKVLNLSSNYCLNEFPPGISKLVSLQYLNLSMTGIRELPIELKALVNLKCLNLEEMSCLCTIPRQLISSFSMLQVLRMVSYYSSEDYSAQDNVLFGGHEFLVEELLCLKYINVLTITLKSSDALGRFLSSRKLRRCTKSLSLQEFSDSKSLNVLSLAGMKHLHSLHLTSPYLEELKIGGAQEVQSIRETHGFRSLHTFRVNFCGKLRDLTWLVFAQNLKFLFVANCLLMEEIISAREIGQVPEMMGNLNPFGKLEFLQLKDLQHLKSIYCNALPFLRLKDITVLRCRNLKKLPLDSNSTKERKIVIKGEEGWWKELQWEDEATQNAFLPCFKSHSSS</sequence>
<keyword evidence="6" id="KW-0067">ATP-binding</keyword>
<dbReference type="Gene3D" id="3.80.10.10">
    <property type="entry name" value="Ribonuclease Inhibitor"/>
    <property type="match status" value="2"/>
</dbReference>
<gene>
    <name evidence="10" type="ORF">EZV62_004135</name>
</gene>
<evidence type="ECO:0000313" key="11">
    <source>
        <dbReference type="Proteomes" id="UP000323000"/>
    </source>
</evidence>
<dbReference type="Gene3D" id="1.10.10.10">
    <property type="entry name" value="Winged helix-like DNA-binding domain superfamily/Winged helix DNA-binding domain"/>
    <property type="match status" value="1"/>
</dbReference>
<organism evidence="10 11">
    <name type="scientific">Acer yangbiense</name>
    <dbReference type="NCBI Taxonomy" id="1000413"/>
    <lineage>
        <taxon>Eukaryota</taxon>
        <taxon>Viridiplantae</taxon>
        <taxon>Streptophyta</taxon>
        <taxon>Embryophyta</taxon>
        <taxon>Tracheophyta</taxon>
        <taxon>Spermatophyta</taxon>
        <taxon>Magnoliopsida</taxon>
        <taxon>eudicotyledons</taxon>
        <taxon>Gunneridae</taxon>
        <taxon>Pentapetalae</taxon>
        <taxon>rosids</taxon>
        <taxon>malvids</taxon>
        <taxon>Sapindales</taxon>
        <taxon>Sapindaceae</taxon>
        <taxon>Hippocastanoideae</taxon>
        <taxon>Acereae</taxon>
        <taxon>Acer</taxon>
    </lineage>
</organism>
<dbReference type="GO" id="GO:0005524">
    <property type="term" value="F:ATP binding"/>
    <property type="evidence" value="ECO:0007669"/>
    <property type="project" value="UniProtKB-KW"/>
</dbReference>
<dbReference type="FunFam" id="1.10.8.430:FF:000003">
    <property type="entry name" value="Probable disease resistance protein At5g66910"/>
    <property type="match status" value="1"/>
</dbReference>
<feature type="domain" description="NB-ARC" evidence="8">
    <location>
        <begin position="162"/>
        <end position="334"/>
    </location>
</feature>
<dbReference type="SUPFAM" id="SSF52540">
    <property type="entry name" value="P-loop containing nucleoside triphosphate hydrolases"/>
    <property type="match status" value="1"/>
</dbReference>
<dbReference type="Pfam" id="PF00931">
    <property type="entry name" value="NB-ARC"/>
    <property type="match status" value="1"/>
</dbReference>
<keyword evidence="5" id="KW-0611">Plant defense</keyword>
<dbReference type="PANTHER" id="PTHR33463:SF220">
    <property type="entry name" value="NB-ARC DOMAIN-CONTAINING PROTEIN"/>
    <property type="match status" value="1"/>
</dbReference>
<dbReference type="FunFam" id="1.10.10.10:FF:000322">
    <property type="entry name" value="Probable disease resistance protein At1g63360"/>
    <property type="match status" value="1"/>
</dbReference>
<dbReference type="InterPro" id="IPR042197">
    <property type="entry name" value="Apaf_helical"/>
</dbReference>
<evidence type="ECO:0000259" key="8">
    <source>
        <dbReference type="Pfam" id="PF00931"/>
    </source>
</evidence>
<dbReference type="Gene3D" id="3.40.50.300">
    <property type="entry name" value="P-loop containing nucleotide triphosphate hydrolases"/>
    <property type="match status" value="1"/>
</dbReference>
<dbReference type="OrthoDB" id="664960at2759"/>
<dbReference type="InterPro" id="IPR001611">
    <property type="entry name" value="Leu-rich_rpt"/>
</dbReference>
<dbReference type="InterPro" id="IPR032675">
    <property type="entry name" value="LRR_dom_sf"/>
</dbReference>
<feature type="domain" description="Disease resistance protein winged helix" evidence="9">
    <location>
        <begin position="420"/>
        <end position="486"/>
    </location>
</feature>
<evidence type="ECO:0000256" key="4">
    <source>
        <dbReference type="ARBA" id="ARBA00022741"/>
    </source>
</evidence>
<dbReference type="InterPro" id="IPR036388">
    <property type="entry name" value="WH-like_DNA-bd_sf"/>
</dbReference>
<dbReference type="Proteomes" id="UP000323000">
    <property type="component" value="Chromosome 2"/>
</dbReference>
<dbReference type="AlphaFoldDB" id="A0A5C7IIU7"/>
<dbReference type="InterPro" id="IPR027417">
    <property type="entry name" value="P-loop_NTPase"/>
</dbReference>
<evidence type="ECO:0000256" key="2">
    <source>
        <dbReference type="ARBA" id="ARBA00022614"/>
    </source>
</evidence>
<dbReference type="GO" id="GO:0043531">
    <property type="term" value="F:ADP binding"/>
    <property type="evidence" value="ECO:0007669"/>
    <property type="project" value="InterPro"/>
</dbReference>
<evidence type="ECO:0000313" key="10">
    <source>
        <dbReference type="EMBL" id="TXG69200.1"/>
    </source>
</evidence>